<name>A0ABQ7MQC5_BRACM</name>
<keyword evidence="4" id="KW-1185">Reference proteome</keyword>
<gene>
    <name evidence="2" type="primary">A04g500790.1_BraROA</name>
    <name evidence="3" type="synonym">A04p004610.1_BraROA</name>
    <name evidence="2" type="ORF">IGI04_014408</name>
    <name evidence="3" type="ORF">IGI04_014414</name>
</gene>
<accession>A0ABQ7MQC5</accession>
<proteinExistence type="predicted"/>
<evidence type="ECO:0000313" key="3">
    <source>
        <dbReference type="EMBL" id="KAG5399807.1"/>
    </source>
</evidence>
<dbReference type="Proteomes" id="UP000823674">
    <property type="component" value="Chromosome A04"/>
</dbReference>
<feature type="compositionally biased region" description="Low complexity" evidence="1">
    <location>
        <begin position="67"/>
        <end position="78"/>
    </location>
</feature>
<organism evidence="2 4">
    <name type="scientific">Brassica rapa subsp. trilocularis</name>
    <dbReference type="NCBI Taxonomy" id="1813537"/>
    <lineage>
        <taxon>Eukaryota</taxon>
        <taxon>Viridiplantae</taxon>
        <taxon>Streptophyta</taxon>
        <taxon>Embryophyta</taxon>
        <taxon>Tracheophyta</taxon>
        <taxon>Spermatophyta</taxon>
        <taxon>Magnoliopsida</taxon>
        <taxon>eudicotyledons</taxon>
        <taxon>Gunneridae</taxon>
        <taxon>Pentapetalae</taxon>
        <taxon>rosids</taxon>
        <taxon>malvids</taxon>
        <taxon>Brassicales</taxon>
        <taxon>Brassicaceae</taxon>
        <taxon>Brassiceae</taxon>
        <taxon>Brassica</taxon>
    </lineage>
</organism>
<evidence type="ECO:0000313" key="4">
    <source>
        <dbReference type="Proteomes" id="UP000823674"/>
    </source>
</evidence>
<sequence>MDPPPKVIGKAKVHYSTIIGKAQVQEQQQQEQQDLPRPSPFDELSAIFYPPKQETSRLGGGSTGDPSLKSSASRTSSSTKQQDLPRPSPFDELSAIFHPPKQESSGVGGCSTGDHSLMSNVFSGGSSNTGLLEEIVKKGKKEKKNI</sequence>
<protein>
    <submittedName>
        <fullName evidence="2">Uncharacterized protein</fullName>
    </submittedName>
</protein>
<evidence type="ECO:0000313" key="2">
    <source>
        <dbReference type="EMBL" id="KAG5399801.1"/>
    </source>
</evidence>
<dbReference type="EMBL" id="JADBGQ010000004">
    <property type="protein sequence ID" value="KAG5399801.1"/>
    <property type="molecule type" value="Genomic_DNA"/>
</dbReference>
<dbReference type="EMBL" id="JADBGQ010000004">
    <property type="protein sequence ID" value="KAG5399807.1"/>
    <property type="molecule type" value="Genomic_DNA"/>
</dbReference>
<reference evidence="2 4" key="1">
    <citation type="submission" date="2021-03" db="EMBL/GenBank/DDBJ databases">
        <authorList>
            <person name="King G.J."/>
            <person name="Bancroft I."/>
            <person name="Baten A."/>
            <person name="Bloomfield J."/>
            <person name="Borpatragohain P."/>
            <person name="He Z."/>
            <person name="Irish N."/>
            <person name="Irwin J."/>
            <person name="Liu K."/>
            <person name="Mauleon R.P."/>
            <person name="Moore J."/>
            <person name="Morris R."/>
            <person name="Ostergaard L."/>
            <person name="Wang B."/>
            <person name="Wells R."/>
        </authorList>
    </citation>
    <scope>NUCLEOTIDE SEQUENCE [LARGE SCALE GENOMIC DNA]</scope>
    <source>
        <strain evidence="2">R-o-18</strain>
        <tissue evidence="2">Leaf</tissue>
    </source>
</reference>
<feature type="region of interest" description="Disordered" evidence="1">
    <location>
        <begin position="20"/>
        <end position="112"/>
    </location>
</feature>
<comment type="caution">
    <text evidence="2">The sequence shown here is derived from an EMBL/GenBank/DDBJ whole genome shotgun (WGS) entry which is preliminary data.</text>
</comment>
<evidence type="ECO:0000256" key="1">
    <source>
        <dbReference type="SAM" id="MobiDB-lite"/>
    </source>
</evidence>
<feature type="compositionally biased region" description="Low complexity" evidence="1">
    <location>
        <begin position="23"/>
        <end position="33"/>
    </location>
</feature>